<proteinExistence type="inferred from homology"/>
<comment type="function">
    <text evidence="7">Provides the (R)-glutamate required for cell wall biosynthesis.</text>
</comment>
<keyword evidence="6 7" id="KW-0961">Cell wall biogenesis/degradation</keyword>
<feature type="active site" description="Proton donor/acceptor" evidence="7">
    <location>
        <position position="190"/>
    </location>
</feature>
<dbReference type="NCBIfam" id="TIGR00067">
    <property type="entry name" value="glut_race"/>
    <property type="match status" value="1"/>
</dbReference>
<feature type="binding site" evidence="7">
    <location>
        <begin position="191"/>
        <end position="192"/>
    </location>
    <ligand>
        <name>substrate</name>
    </ligand>
</feature>
<dbReference type="InterPro" id="IPR015942">
    <property type="entry name" value="Asp/Glu/hydantoin_racemase"/>
</dbReference>
<evidence type="ECO:0000313" key="8">
    <source>
        <dbReference type="EMBL" id="MBT9312981.1"/>
    </source>
</evidence>
<name>A0ABS5Y5C4_9CYAN</name>
<dbReference type="InterPro" id="IPR001920">
    <property type="entry name" value="Asp/Glu_race"/>
</dbReference>
<reference evidence="8 9" key="1">
    <citation type="journal article" date="2021" name="Mar. Drugs">
        <title>Genome Reduction and Secondary Metabolism of the Marine Sponge-Associated Cyanobacterium Leptothoe.</title>
        <authorList>
            <person name="Konstantinou D."/>
            <person name="Popin R.V."/>
            <person name="Fewer D.P."/>
            <person name="Sivonen K."/>
            <person name="Gkelis S."/>
        </authorList>
    </citation>
    <scope>NUCLEOTIDE SEQUENCE [LARGE SCALE GENOMIC DNA]</scope>
    <source>
        <strain evidence="8 9">TAU-MAC 1615</strain>
    </source>
</reference>
<evidence type="ECO:0000256" key="6">
    <source>
        <dbReference type="ARBA" id="ARBA00023316"/>
    </source>
</evidence>
<keyword evidence="9" id="KW-1185">Reference proteome</keyword>
<feature type="binding site" evidence="7">
    <location>
        <begin position="18"/>
        <end position="19"/>
    </location>
    <ligand>
        <name>substrate</name>
    </ligand>
</feature>
<dbReference type="RefSeq" id="WP_246559760.1">
    <property type="nucleotide sequence ID" value="NZ_JADOER010000011.1"/>
</dbReference>
<dbReference type="Pfam" id="PF01177">
    <property type="entry name" value="Asp_Glu_race"/>
    <property type="match status" value="1"/>
</dbReference>
<keyword evidence="4 7" id="KW-0573">Peptidoglycan synthesis</keyword>
<sequence length="282" mass="30281">MAKFLKMPIQSGKIGVFDSGVGGLTVLREIMAHLPSESLLYFGDTARVPYGNRSQAELLRFVREIITWMQGQGVKMVVMACNTSSALALETVRAEFDFPILGIILPGARAAAKTGKRIGVISTVATAQSNAYKQAIQEASPAAKVWQVGCPDFVPLIEKGRIDDPYTLAVATDYLKPLMAANIDTLVYGCTHYPHLNPIMQKILPSSIRVINPASSLVSAMAKELDVLGLSNNSPAKRQIDFYVSGDPAQFAEVSGQWIGFTPNVQAVGLSILEGLAIAQSV</sequence>
<dbReference type="InterPro" id="IPR018187">
    <property type="entry name" value="Asp/Glu_racemase_AS_1"/>
</dbReference>
<comment type="similarity">
    <text evidence="7">Belongs to the aspartate/glutamate racemases family.</text>
</comment>
<dbReference type="PROSITE" id="PS00924">
    <property type="entry name" value="ASP_GLU_RACEMASE_2"/>
    <property type="match status" value="1"/>
</dbReference>
<dbReference type="PROSITE" id="PS00923">
    <property type="entry name" value="ASP_GLU_RACEMASE_1"/>
    <property type="match status" value="1"/>
</dbReference>
<evidence type="ECO:0000256" key="7">
    <source>
        <dbReference type="HAMAP-Rule" id="MF_00258"/>
    </source>
</evidence>
<dbReference type="Gene3D" id="3.40.50.1860">
    <property type="match status" value="2"/>
</dbReference>
<evidence type="ECO:0000313" key="9">
    <source>
        <dbReference type="Proteomes" id="UP001196661"/>
    </source>
</evidence>
<dbReference type="InterPro" id="IPR004391">
    <property type="entry name" value="Glu_race"/>
</dbReference>
<dbReference type="InterPro" id="IPR033134">
    <property type="entry name" value="Asp/Glu_racemase_AS_2"/>
</dbReference>
<dbReference type="HAMAP" id="MF_00258">
    <property type="entry name" value="Glu_racemase"/>
    <property type="match status" value="1"/>
</dbReference>
<feature type="active site" description="Proton donor/acceptor" evidence="7">
    <location>
        <position position="81"/>
    </location>
</feature>
<evidence type="ECO:0000256" key="2">
    <source>
        <dbReference type="ARBA" id="ARBA00013090"/>
    </source>
</evidence>
<comment type="caution">
    <text evidence="8">The sequence shown here is derived from an EMBL/GenBank/DDBJ whole genome shotgun (WGS) entry which is preliminary data.</text>
</comment>
<protein>
    <recommendedName>
        <fullName evidence="2 7">Glutamate racemase</fullName>
        <ecNumber evidence="2 7">5.1.1.3</ecNumber>
    </recommendedName>
</protein>
<evidence type="ECO:0000256" key="1">
    <source>
        <dbReference type="ARBA" id="ARBA00001602"/>
    </source>
</evidence>
<dbReference type="SUPFAM" id="SSF53681">
    <property type="entry name" value="Aspartate/glutamate racemase"/>
    <property type="match status" value="2"/>
</dbReference>
<dbReference type="PANTHER" id="PTHR21198:SF2">
    <property type="entry name" value="GLUTAMATE RACEMASE"/>
    <property type="match status" value="1"/>
</dbReference>
<dbReference type="GO" id="GO:0008881">
    <property type="term" value="F:glutamate racemase activity"/>
    <property type="evidence" value="ECO:0007669"/>
    <property type="project" value="UniProtKB-EC"/>
</dbReference>
<keyword evidence="3 7" id="KW-0133">Cell shape</keyword>
<accession>A0ABS5Y5C4</accession>
<comment type="pathway">
    <text evidence="7">Cell wall biogenesis; peptidoglycan biosynthesis.</text>
</comment>
<dbReference type="PANTHER" id="PTHR21198">
    <property type="entry name" value="GLUTAMATE RACEMASE"/>
    <property type="match status" value="1"/>
</dbReference>
<gene>
    <name evidence="7" type="primary">murI</name>
    <name evidence="8" type="ORF">IXB28_12240</name>
</gene>
<feature type="binding site" evidence="7">
    <location>
        <begin position="82"/>
        <end position="83"/>
    </location>
    <ligand>
        <name>substrate</name>
    </ligand>
</feature>
<dbReference type="EC" id="5.1.1.3" evidence="2 7"/>
<dbReference type="EMBL" id="JADOER010000011">
    <property type="protein sequence ID" value="MBT9312981.1"/>
    <property type="molecule type" value="Genomic_DNA"/>
</dbReference>
<keyword evidence="5 7" id="KW-0413">Isomerase</keyword>
<comment type="catalytic activity">
    <reaction evidence="1 7">
        <text>L-glutamate = D-glutamate</text>
        <dbReference type="Rhea" id="RHEA:12813"/>
        <dbReference type="ChEBI" id="CHEBI:29985"/>
        <dbReference type="ChEBI" id="CHEBI:29986"/>
        <dbReference type="EC" id="5.1.1.3"/>
    </reaction>
</comment>
<evidence type="ECO:0000256" key="4">
    <source>
        <dbReference type="ARBA" id="ARBA00022984"/>
    </source>
</evidence>
<evidence type="ECO:0000256" key="3">
    <source>
        <dbReference type="ARBA" id="ARBA00022960"/>
    </source>
</evidence>
<dbReference type="Proteomes" id="UP001196661">
    <property type="component" value="Unassembled WGS sequence"/>
</dbReference>
<feature type="binding site" evidence="7">
    <location>
        <begin position="50"/>
        <end position="51"/>
    </location>
    <ligand>
        <name>substrate</name>
    </ligand>
</feature>
<evidence type="ECO:0000256" key="5">
    <source>
        <dbReference type="ARBA" id="ARBA00023235"/>
    </source>
</evidence>
<organism evidence="8 9">
    <name type="scientific">Leptothoe kymatousa TAU-MAC 1615</name>
    <dbReference type="NCBI Taxonomy" id="2364775"/>
    <lineage>
        <taxon>Bacteria</taxon>
        <taxon>Bacillati</taxon>
        <taxon>Cyanobacteriota</taxon>
        <taxon>Cyanophyceae</taxon>
        <taxon>Nodosilineales</taxon>
        <taxon>Cymatolegaceae</taxon>
        <taxon>Leptothoe</taxon>
        <taxon>Leptothoe kymatousa</taxon>
    </lineage>
</organism>